<protein>
    <submittedName>
        <fullName evidence="1">Uncharacterized protein</fullName>
    </submittedName>
</protein>
<reference evidence="1 2" key="1">
    <citation type="journal article" date="2019" name="Commun. Biol.">
        <title>The bagworm genome reveals a unique fibroin gene that provides high tensile strength.</title>
        <authorList>
            <person name="Kono N."/>
            <person name="Nakamura H."/>
            <person name="Ohtoshi R."/>
            <person name="Tomita M."/>
            <person name="Numata K."/>
            <person name="Arakawa K."/>
        </authorList>
    </citation>
    <scope>NUCLEOTIDE SEQUENCE [LARGE SCALE GENOMIC DNA]</scope>
</reference>
<keyword evidence="2" id="KW-1185">Reference proteome</keyword>
<comment type="caution">
    <text evidence="1">The sequence shown here is derived from an EMBL/GenBank/DDBJ whole genome shotgun (WGS) entry which is preliminary data.</text>
</comment>
<name>A0A4C1XE63_EUMVA</name>
<proteinExistence type="predicted"/>
<dbReference type="AlphaFoldDB" id="A0A4C1XE63"/>
<sequence>MHYSLVLRGRPIIVEWERRKAFGGPLSFESTIISSGRCYRIGDDGSQQPSILVRLARWARMSLIPS</sequence>
<dbReference type="Proteomes" id="UP000299102">
    <property type="component" value="Unassembled WGS sequence"/>
</dbReference>
<accession>A0A4C1XE63</accession>
<gene>
    <name evidence="1" type="ORF">EVAR_89098_1</name>
</gene>
<organism evidence="1 2">
    <name type="scientific">Eumeta variegata</name>
    <name type="common">Bagworm moth</name>
    <name type="synonym">Eumeta japonica</name>
    <dbReference type="NCBI Taxonomy" id="151549"/>
    <lineage>
        <taxon>Eukaryota</taxon>
        <taxon>Metazoa</taxon>
        <taxon>Ecdysozoa</taxon>
        <taxon>Arthropoda</taxon>
        <taxon>Hexapoda</taxon>
        <taxon>Insecta</taxon>
        <taxon>Pterygota</taxon>
        <taxon>Neoptera</taxon>
        <taxon>Endopterygota</taxon>
        <taxon>Lepidoptera</taxon>
        <taxon>Glossata</taxon>
        <taxon>Ditrysia</taxon>
        <taxon>Tineoidea</taxon>
        <taxon>Psychidae</taxon>
        <taxon>Oiketicinae</taxon>
        <taxon>Eumeta</taxon>
    </lineage>
</organism>
<evidence type="ECO:0000313" key="1">
    <source>
        <dbReference type="EMBL" id="GBP61718.1"/>
    </source>
</evidence>
<evidence type="ECO:0000313" key="2">
    <source>
        <dbReference type="Proteomes" id="UP000299102"/>
    </source>
</evidence>
<dbReference type="EMBL" id="BGZK01000820">
    <property type="protein sequence ID" value="GBP61718.1"/>
    <property type="molecule type" value="Genomic_DNA"/>
</dbReference>